<dbReference type="InterPro" id="IPR020084">
    <property type="entry name" value="NUDIX_hydrolase_CS"/>
</dbReference>
<comment type="cofactor">
    <cofactor evidence="1">
        <name>Mg(2+)</name>
        <dbReference type="ChEBI" id="CHEBI:18420"/>
    </cofactor>
</comment>
<evidence type="ECO:0000313" key="8">
    <source>
        <dbReference type="EMBL" id="SNV37672.1"/>
    </source>
</evidence>
<dbReference type="Pfam" id="PF00293">
    <property type="entry name" value="NUDIX"/>
    <property type="match status" value="1"/>
</dbReference>
<comment type="similarity">
    <text evidence="2 6">Belongs to the Nudix hydrolase family.</text>
</comment>
<keyword evidence="5" id="KW-0460">Magnesium</keyword>
<keyword evidence="4 6" id="KW-0378">Hydrolase</keyword>
<dbReference type="RefSeq" id="WP_095122078.1">
    <property type="nucleotide sequence ID" value="NZ_LT906454.1"/>
</dbReference>
<dbReference type="SUPFAM" id="SSF55811">
    <property type="entry name" value="Nudix"/>
    <property type="match status" value="1"/>
</dbReference>
<accession>A0A239WTC4</accession>
<dbReference type="GO" id="GO:0005737">
    <property type="term" value="C:cytoplasm"/>
    <property type="evidence" value="ECO:0007669"/>
    <property type="project" value="TreeGrafter"/>
</dbReference>
<dbReference type="InterPro" id="IPR015797">
    <property type="entry name" value="NUDIX_hydrolase-like_dom_sf"/>
</dbReference>
<dbReference type="InterPro" id="IPR000086">
    <property type="entry name" value="NUDIX_hydrolase_dom"/>
</dbReference>
<evidence type="ECO:0000256" key="5">
    <source>
        <dbReference type="ARBA" id="ARBA00022842"/>
    </source>
</evidence>
<evidence type="ECO:0000256" key="4">
    <source>
        <dbReference type="ARBA" id="ARBA00022801"/>
    </source>
</evidence>
<evidence type="ECO:0000256" key="3">
    <source>
        <dbReference type="ARBA" id="ARBA00022723"/>
    </source>
</evidence>
<sequence>MPRSEDVILTNMCLVEDKDGNCVVQIRDPKRYDWSGAVFPGGHIEKGESLHDAVVREVFEETGLTISNPKLVGVKHFQTRGDKIRYLVFLYRTSDFSGTLTSSEEGEVKWVPRQDLLDGEIDLADSMDEMFPVFFDQTSSELFYKRDDNDDLVRKYF</sequence>
<dbReference type="Gene3D" id="3.90.79.10">
    <property type="entry name" value="Nucleoside Triphosphate Pyrophosphohydrolase"/>
    <property type="match status" value="1"/>
</dbReference>
<dbReference type="EMBL" id="LT906454">
    <property type="protein sequence ID" value="SNV37672.1"/>
    <property type="molecule type" value="Genomic_DNA"/>
</dbReference>
<dbReference type="AlphaFoldDB" id="A0A239WTC4"/>
<reference evidence="8 9" key="1">
    <citation type="submission" date="2017-06" db="EMBL/GenBank/DDBJ databases">
        <authorList>
            <consortium name="Pathogen Informatics"/>
        </authorList>
    </citation>
    <scope>NUCLEOTIDE SEQUENCE [LARGE SCALE GENOMIC DNA]</scope>
    <source>
        <strain evidence="8 9">NCTC11291</strain>
    </source>
</reference>
<dbReference type="PROSITE" id="PS00893">
    <property type="entry name" value="NUDIX_BOX"/>
    <property type="match status" value="1"/>
</dbReference>
<organism evidence="8 9">
    <name type="scientific">Streptococcus acidominimus</name>
    <dbReference type="NCBI Taxonomy" id="1326"/>
    <lineage>
        <taxon>Bacteria</taxon>
        <taxon>Bacillati</taxon>
        <taxon>Bacillota</taxon>
        <taxon>Bacilli</taxon>
        <taxon>Lactobacillales</taxon>
        <taxon>Streptococcaceae</taxon>
        <taxon>Streptococcus</taxon>
    </lineage>
</organism>
<dbReference type="PRINTS" id="PR00502">
    <property type="entry name" value="NUDIXFAMILY"/>
</dbReference>
<dbReference type="EC" id="3.6.1.-" evidence="8"/>
<keyword evidence="3" id="KW-0479">Metal-binding</keyword>
<dbReference type="PANTHER" id="PTHR43758">
    <property type="entry name" value="7,8-DIHYDRO-8-OXOGUANINE TRIPHOSPHATASE"/>
    <property type="match status" value="1"/>
</dbReference>
<dbReference type="Proteomes" id="UP000215144">
    <property type="component" value="Chromosome 1"/>
</dbReference>
<feature type="domain" description="Nudix hydrolase" evidence="7">
    <location>
        <begin position="1"/>
        <end position="136"/>
    </location>
</feature>
<dbReference type="GO" id="GO:0035539">
    <property type="term" value="F:8-oxo-7,8-dihydrodeoxyguanosine triphosphate pyrophosphatase activity"/>
    <property type="evidence" value="ECO:0007669"/>
    <property type="project" value="UniProtKB-EC"/>
</dbReference>
<dbReference type="EC" id="3.6.1.55" evidence="8"/>
<dbReference type="OrthoDB" id="9008185at2"/>
<evidence type="ECO:0000256" key="2">
    <source>
        <dbReference type="ARBA" id="ARBA00005582"/>
    </source>
</evidence>
<evidence type="ECO:0000256" key="6">
    <source>
        <dbReference type="RuleBase" id="RU003476"/>
    </source>
</evidence>
<evidence type="ECO:0000259" key="7">
    <source>
        <dbReference type="PROSITE" id="PS51462"/>
    </source>
</evidence>
<dbReference type="PROSITE" id="PS51462">
    <property type="entry name" value="NUDIX"/>
    <property type="match status" value="1"/>
</dbReference>
<dbReference type="InterPro" id="IPR020476">
    <property type="entry name" value="Nudix_hydrolase"/>
</dbReference>
<dbReference type="GO" id="GO:0046872">
    <property type="term" value="F:metal ion binding"/>
    <property type="evidence" value="ECO:0007669"/>
    <property type="project" value="UniProtKB-KW"/>
</dbReference>
<gene>
    <name evidence="8" type="primary">mutT_1</name>
    <name evidence="8" type="ORF">SAMEA4504048_00712</name>
</gene>
<evidence type="ECO:0000256" key="1">
    <source>
        <dbReference type="ARBA" id="ARBA00001946"/>
    </source>
</evidence>
<evidence type="ECO:0000313" key="9">
    <source>
        <dbReference type="Proteomes" id="UP000215144"/>
    </source>
</evidence>
<dbReference type="CDD" id="cd18875">
    <property type="entry name" value="NUDIX_Hydrolase"/>
    <property type="match status" value="1"/>
</dbReference>
<protein>
    <submittedName>
        <fullName evidence="8">Putative mutT like protein</fullName>
        <ecNumber evidence="8">3.6.1.-</ecNumber>
        <ecNumber evidence="8">3.6.1.55</ecNumber>
    </submittedName>
</protein>
<proteinExistence type="inferred from homology"/>
<name>A0A239WTC4_STRAI</name>
<dbReference type="KEGG" id="saco:SAME_00712"/>
<dbReference type="PANTHER" id="PTHR43758:SF2">
    <property type="entry name" value="OXIDIZED PURINE NUCLEOSIDE TRIPHOSPHATE HYDROLASE"/>
    <property type="match status" value="1"/>
</dbReference>